<keyword evidence="1" id="KW-0862">Zinc</keyword>
<dbReference type="Pfam" id="PF00098">
    <property type="entry name" value="zf-CCHC"/>
    <property type="match status" value="1"/>
</dbReference>
<keyword evidence="1" id="KW-0863">Zinc-finger</keyword>
<gene>
    <name evidence="3" type="ORF">Tci_833472</name>
</gene>
<dbReference type="SUPFAM" id="SSF57756">
    <property type="entry name" value="Retrovirus zinc finger-like domains"/>
    <property type="match status" value="1"/>
</dbReference>
<protein>
    <recommendedName>
        <fullName evidence="2">CCHC-type domain-containing protein</fullName>
    </recommendedName>
</protein>
<dbReference type="InterPro" id="IPR036875">
    <property type="entry name" value="Znf_CCHC_sf"/>
</dbReference>
<evidence type="ECO:0000259" key="2">
    <source>
        <dbReference type="PROSITE" id="PS50158"/>
    </source>
</evidence>
<proteinExistence type="predicted"/>
<reference evidence="3" key="1">
    <citation type="journal article" date="2019" name="Sci. Rep.">
        <title>Draft genome of Tanacetum cinerariifolium, the natural source of mosquito coil.</title>
        <authorList>
            <person name="Yamashiro T."/>
            <person name="Shiraishi A."/>
            <person name="Satake H."/>
            <person name="Nakayama K."/>
        </authorList>
    </citation>
    <scope>NUCLEOTIDE SEQUENCE</scope>
</reference>
<dbReference type="Gene3D" id="4.10.60.10">
    <property type="entry name" value="Zinc finger, CCHC-type"/>
    <property type="match status" value="1"/>
</dbReference>
<keyword evidence="1" id="KW-0479">Metal-binding</keyword>
<sequence length="179" mass="19911">MMSFLTAVVTSRVTVQPIQRRHTSLAAGTSRTYTSGASGNNSGKQRIVVCYNCKGEGHMSKQCTKPKRKRDESWFKDKVLLVQAQVNGQILHEEELAFLVDPGIAEAQTTQNVITYNAAYQADDLDAYDSDCDETNTAKVALMENLSHYGLDDLSEVHNQDNVTHNLINQVVQAMLLFE</sequence>
<accession>A0A699QAM5</accession>
<evidence type="ECO:0000256" key="1">
    <source>
        <dbReference type="PROSITE-ProRule" id="PRU00047"/>
    </source>
</evidence>
<dbReference type="InterPro" id="IPR001878">
    <property type="entry name" value="Znf_CCHC"/>
</dbReference>
<evidence type="ECO:0000313" key="3">
    <source>
        <dbReference type="EMBL" id="GFC61502.1"/>
    </source>
</evidence>
<dbReference type="GO" id="GO:0003676">
    <property type="term" value="F:nucleic acid binding"/>
    <property type="evidence" value="ECO:0007669"/>
    <property type="project" value="InterPro"/>
</dbReference>
<dbReference type="AlphaFoldDB" id="A0A699QAM5"/>
<dbReference type="EMBL" id="BKCJ010989937">
    <property type="protein sequence ID" value="GFC61502.1"/>
    <property type="molecule type" value="Genomic_DNA"/>
</dbReference>
<organism evidence="3">
    <name type="scientific">Tanacetum cinerariifolium</name>
    <name type="common">Dalmatian daisy</name>
    <name type="synonym">Chrysanthemum cinerariifolium</name>
    <dbReference type="NCBI Taxonomy" id="118510"/>
    <lineage>
        <taxon>Eukaryota</taxon>
        <taxon>Viridiplantae</taxon>
        <taxon>Streptophyta</taxon>
        <taxon>Embryophyta</taxon>
        <taxon>Tracheophyta</taxon>
        <taxon>Spermatophyta</taxon>
        <taxon>Magnoliopsida</taxon>
        <taxon>eudicotyledons</taxon>
        <taxon>Gunneridae</taxon>
        <taxon>Pentapetalae</taxon>
        <taxon>asterids</taxon>
        <taxon>campanulids</taxon>
        <taxon>Asterales</taxon>
        <taxon>Asteraceae</taxon>
        <taxon>Asteroideae</taxon>
        <taxon>Anthemideae</taxon>
        <taxon>Anthemidinae</taxon>
        <taxon>Tanacetum</taxon>
    </lineage>
</organism>
<feature type="domain" description="CCHC-type" evidence="2">
    <location>
        <begin position="50"/>
        <end position="65"/>
    </location>
</feature>
<dbReference type="SMART" id="SM00343">
    <property type="entry name" value="ZnF_C2HC"/>
    <property type="match status" value="1"/>
</dbReference>
<dbReference type="GO" id="GO:0008270">
    <property type="term" value="F:zinc ion binding"/>
    <property type="evidence" value="ECO:0007669"/>
    <property type="project" value="UniProtKB-KW"/>
</dbReference>
<comment type="caution">
    <text evidence="3">The sequence shown here is derived from an EMBL/GenBank/DDBJ whole genome shotgun (WGS) entry which is preliminary data.</text>
</comment>
<name>A0A699QAM5_TANCI</name>
<dbReference type="PROSITE" id="PS50158">
    <property type="entry name" value="ZF_CCHC"/>
    <property type="match status" value="1"/>
</dbReference>